<dbReference type="SUPFAM" id="SSF47413">
    <property type="entry name" value="lambda repressor-like DNA-binding domains"/>
    <property type="match status" value="1"/>
</dbReference>
<gene>
    <name evidence="3" type="ORF">KTH90_24455</name>
</gene>
<evidence type="ECO:0000256" key="1">
    <source>
        <dbReference type="ARBA" id="ARBA00023125"/>
    </source>
</evidence>
<dbReference type="CDD" id="cd00093">
    <property type="entry name" value="HTH_XRE"/>
    <property type="match status" value="1"/>
</dbReference>
<sequence>MEIGKKLADCRRAAGLTQQEAANRIHVSRQCLGNWETGQRQPRIGDIIQLCRLYGITLDQLIDTV</sequence>
<keyword evidence="1" id="KW-0238">DNA-binding</keyword>
<dbReference type="PANTHER" id="PTHR46558:SF4">
    <property type="entry name" value="DNA-BIDING PHAGE PROTEIN"/>
    <property type="match status" value="1"/>
</dbReference>
<protein>
    <submittedName>
        <fullName evidence="3">Helix-turn-helix domain-containing protein</fullName>
    </submittedName>
</protein>
<evidence type="ECO:0000259" key="2">
    <source>
        <dbReference type="PROSITE" id="PS50943"/>
    </source>
</evidence>
<dbReference type="SMART" id="SM00530">
    <property type="entry name" value="HTH_XRE"/>
    <property type="match status" value="1"/>
</dbReference>
<dbReference type="PANTHER" id="PTHR46558">
    <property type="entry name" value="TRACRIPTIONAL REGULATORY PROTEIN-RELATED-RELATED"/>
    <property type="match status" value="1"/>
</dbReference>
<dbReference type="Proteomes" id="UP001314681">
    <property type="component" value="Unassembled WGS sequence"/>
</dbReference>
<evidence type="ECO:0000313" key="4">
    <source>
        <dbReference type="Proteomes" id="UP001314681"/>
    </source>
</evidence>
<dbReference type="EMBL" id="JAHQCX010000030">
    <property type="protein sequence ID" value="MBU9729146.1"/>
    <property type="molecule type" value="Genomic_DNA"/>
</dbReference>
<name>A0ABS6KF81_9FIRM</name>
<organism evidence="3 4">
    <name type="scientific">Diplocloster modestus</name>
    <dbReference type="NCBI Taxonomy" id="2850322"/>
    <lineage>
        <taxon>Bacteria</taxon>
        <taxon>Bacillati</taxon>
        <taxon>Bacillota</taxon>
        <taxon>Clostridia</taxon>
        <taxon>Lachnospirales</taxon>
        <taxon>Lachnospiraceae</taxon>
        <taxon>Diplocloster</taxon>
    </lineage>
</organism>
<proteinExistence type="predicted"/>
<comment type="caution">
    <text evidence="3">The sequence shown here is derived from an EMBL/GenBank/DDBJ whole genome shotgun (WGS) entry which is preliminary data.</text>
</comment>
<evidence type="ECO:0000313" key="3">
    <source>
        <dbReference type="EMBL" id="MBU9729146.1"/>
    </source>
</evidence>
<dbReference type="RefSeq" id="WP_238727609.1">
    <property type="nucleotide sequence ID" value="NZ_JAHQCX010000030.1"/>
</dbReference>
<accession>A0ABS6KF81</accession>
<keyword evidence="4" id="KW-1185">Reference proteome</keyword>
<dbReference type="Gene3D" id="1.10.260.40">
    <property type="entry name" value="lambda repressor-like DNA-binding domains"/>
    <property type="match status" value="1"/>
</dbReference>
<dbReference type="InterPro" id="IPR010982">
    <property type="entry name" value="Lambda_DNA-bd_dom_sf"/>
</dbReference>
<feature type="domain" description="HTH cro/C1-type" evidence="2">
    <location>
        <begin position="7"/>
        <end position="61"/>
    </location>
</feature>
<dbReference type="InterPro" id="IPR001387">
    <property type="entry name" value="Cro/C1-type_HTH"/>
</dbReference>
<reference evidence="3 4" key="1">
    <citation type="submission" date="2021-06" db="EMBL/GenBank/DDBJ databases">
        <title>Description of novel taxa of the family Lachnospiraceae.</title>
        <authorList>
            <person name="Chaplin A.V."/>
            <person name="Sokolova S.R."/>
            <person name="Pikina A.P."/>
            <person name="Korzhanova M."/>
            <person name="Belova V."/>
            <person name="Korostin D."/>
            <person name="Efimov B.A."/>
        </authorList>
    </citation>
    <scope>NUCLEOTIDE SEQUENCE [LARGE SCALE GENOMIC DNA]</scope>
    <source>
        <strain evidence="3 4">ASD4241</strain>
    </source>
</reference>
<dbReference type="Pfam" id="PF13560">
    <property type="entry name" value="HTH_31"/>
    <property type="match status" value="1"/>
</dbReference>
<dbReference type="PROSITE" id="PS50943">
    <property type="entry name" value="HTH_CROC1"/>
    <property type="match status" value="1"/>
</dbReference>